<dbReference type="OrthoDB" id="9986881at2759"/>
<organism evidence="6 7">
    <name type="scientific">Ceraceosorus bombacis</name>
    <dbReference type="NCBI Taxonomy" id="401625"/>
    <lineage>
        <taxon>Eukaryota</taxon>
        <taxon>Fungi</taxon>
        <taxon>Dikarya</taxon>
        <taxon>Basidiomycota</taxon>
        <taxon>Ustilaginomycotina</taxon>
        <taxon>Exobasidiomycetes</taxon>
        <taxon>Ceraceosorales</taxon>
        <taxon>Ceraceosoraceae</taxon>
        <taxon>Ceraceosorus</taxon>
    </lineage>
</organism>
<proteinExistence type="predicted"/>
<dbReference type="AlphaFoldDB" id="A0A0P1BNL3"/>
<dbReference type="PANTHER" id="PTHR23502">
    <property type="entry name" value="MAJOR FACILITATOR SUPERFAMILY"/>
    <property type="match status" value="1"/>
</dbReference>
<feature type="transmembrane region" description="Helical" evidence="5">
    <location>
        <begin position="205"/>
        <end position="224"/>
    </location>
</feature>
<evidence type="ECO:0000313" key="6">
    <source>
        <dbReference type="EMBL" id="CEH17803.1"/>
    </source>
</evidence>
<evidence type="ECO:0000256" key="2">
    <source>
        <dbReference type="ARBA" id="ARBA00022692"/>
    </source>
</evidence>
<evidence type="ECO:0000256" key="1">
    <source>
        <dbReference type="ARBA" id="ARBA00004141"/>
    </source>
</evidence>
<comment type="subcellular location">
    <subcellularLocation>
        <location evidence="1">Membrane</location>
        <topology evidence="1">Multi-pass membrane protein</topology>
    </subcellularLocation>
</comment>
<dbReference type="InterPro" id="IPR011701">
    <property type="entry name" value="MFS"/>
</dbReference>
<dbReference type="Pfam" id="PF07690">
    <property type="entry name" value="MFS_1"/>
    <property type="match status" value="1"/>
</dbReference>
<dbReference type="GO" id="GO:0022857">
    <property type="term" value="F:transmembrane transporter activity"/>
    <property type="evidence" value="ECO:0007669"/>
    <property type="project" value="InterPro"/>
</dbReference>
<keyword evidence="4 5" id="KW-0472">Membrane</keyword>
<dbReference type="PANTHER" id="PTHR23502:SF173">
    <property type="entry name" value="MFS-MULTIDRUG-RESISTANCE TRANSPORTER-RELATED"/>
    <property type="match status" value="1"/>
</dbReference>
<dbReference type="EMBL" id="CCYA01000265">
    <property type="protein sequence ID" value="CEH17803.1"/>
    <property type="molecule type" value="Genomic_DNA"/>
</dbReference>
<dbReference type="Gene3D" id="1.20.1250.20">
    <property type="entry name" value="MFS general substrate transporter like domains"/>
    <property type="match status" value="1"/>
</dbReference>
<evidence type="ECO:0000256" key="5">
    <source>
        <dbReference type="SAM" id="Phobius"/>
    </source>
</evidence>
<evidence type="ECO:0000256" key="4">
    <source>
        <dbReference type="ARBA" id="ARBA00023136"/>
    </source>
</evidence>
<feature type="transmembrane region" description="Helical" evidence="5">
    <location>
        <begin position="166"/>
        <end position="185"/>
    </location>
</feature>
<feature type="transmembrane region" description="Helical" evidence="5">
    <location>
        <begin position="269"/>
        <end position="289"/>
    </location>
</feature>
<feature type="transmembrane region" description="Helical" evidence="5">
    <location>
        <begin position="20"/>
        <end position="38"/>
    </location>
</feature>
<feature type="transmembrane region" description="Helical" evidence="5">
    <location>
        <begin position="332"/>
        <end position="355"/>
    </location>
</feature>
<feature type="transmembrane region" description="Helical" evidence="5">
    <location>
        <begin position="301"/>
        <end position="326"/>
    </location>
</feature>
<reference evidence="6 7" key="1">
    <citation type="submission" date="2014-09" db="EMBL/GenBank/DDBJ databases">
        <authorList>
            <person name="Magalhaes I.L.F."/>
            <person name="Oliveira U."/>
            <person name="Santos F.R."/>
            <person name="Vidigal T.H.D.A."/>
            <person name="Brescovit A.D."/>
            <person name="Santos A.J."/>
        </authorList>
    </citation>
    <scope>NUCLEOTIDE SEQUENCE [LARGE SCALE GENOMIC DNA]</scope>
</reference>
<protein>
    <submittedName>
        <fullName evidence="6">Synaptic vesicle transporter SVOP and related transporters (Major facilitator superfamily)</fullName>
    </submittedName>
</protein>
<dbReference type="Proteomes" id="UP000054845">
    <property type="component" value="Unassembled WGS sequence"/>
</dbReference>
<dbReference type="SUPFAM" id="SSF103473">
    <property type="entry name" value="MFS general substrate transporter"/>
    <property type="match status" value="1"/>
</dbReference>
<evidence type="ECO:0000313" key="7">
    <source>
        <dbReference type="Proteomes" id="UP000054845"/>
    </source>
</evidence>
<keyword evidence="3 5" id="KW-1133">Transmembrane helix</keyword>
<dbReference type="GO" id="GO:0005886">
    <property type="term" value="C:plasma membrane"/>
    <property type="evidence" value="ECO:0007669"/>
    <property type="project" value="TreeGrafter"/>
</dbReference>
<sequence length="371" mass="40809">MLSLPTDQLPTRLPNSTKWTYTILAALVFFNTGFAASAPSGAVQKIVADLGMTSLQGSAVTSVYLAGLVFDASSHALVGGFLADANAWRWIFWLMCMQAMVFWSLCLMLQRESYVPVLVVRRASVLRQTTGDELIRAPLEMEPLKVKDVIHTHMLRPLTMLVTEPPVMYTATWMGFSYGLIFLYLEAFPIVFGKMHGFNAGEVGLSFLPLAIGMVLSFPVVAHYNKRYLRARQAAGKPVPEARLSMTCLSAPCFAIGLFMFGWTSTPNIHWIVPMIAEIPLGLGLIFAFNSLGVYVSECYLSYVASALAAAALSRSSFGAFCPLFGRPAFEWSVPYMCSILAGLCLLVSPVPFYFSKYGPALRRRSKLAIK</sequence>
<dbReference type="STRING" id="401625.A0A0P1BNL3"/>
<dbReference type="InterPro" id="IPR036259">
    <property type="entry name" value="MFS_trans_sf"/>
</dbReference>
<feature type="transmembrane region" description="Helical" evidence="5">
    <location>
        <begin position="244"/>
        <end position="263"/>
    </location>
</feature>
<keyword evidence="7" id="KW-1185">Reference proteome</keyword>
<name>A0A0P1BNL3_9BASI</name>
<evidence type="ECO:0000256" key="3">
    <source>
        <dbReference type="ARBA" id="ARBA00022989"/>
    </source>
</evidence>
<accession>A0A0P1BNL3</accession>
<keyword evidence="2 5" id="KW-0812">Transmembrane</keyword>
<feature type="transmembrane region" description="Helical" evidence="5">
    <location>
        <begin position="90"/>
        <end position="109"/>
    </location>
</feature>